<dbReference type="EMBL" id="JBBPFD010000013">
    <property type="protein sequence ID" value="KAK7901989.1"/>
    <property type="molecule type" value="Genomic_DNA"/>
</dbReference>
<dbReference type="Proteomes" id="UP001460270">
    <property type="component" value="Unassembled WGS sequence"/>
</dbReference>
<keyword evidence="3" id="KW-1185">Reference proteome</keyword>
<feature type="region of interest" description="Disordered" evidence="1">
    <location>
        <begin position="1"/>
        <end position="20"/>
    </location>
</feature>
<accession>A0AAW0NX19</accession>
<proteinExistence type="predicted"/>
<dbReference type="AlphaFoldDB" id="A0AAW0NX19"/>
<evidence type="ECO:0000313" key="3">
    <source>
        <dbReference type="Proteomes" id="UP001460270"/>
    </source>
</evidence>
<evidence type="ECO:0000256" key="1">
    <source>
        <dbReference type="SAM" id="MobiDB-lite"/>
    </source>
</evidence>
<sequence>MSIDFYSTPGERSLNKKAARCPVAEGDTAPPAALLWNIRQQWFPCCGTDDLQGQPSPDKGHKIYSPIEFLLDFQPICSAGMTEYLQQKCTFSLNAGNQIQEKRRRRRFN</sequence>
<evidence type="ECO:0000313" key="2">
    <source>
        <dbReference type="EMBL" id="KAK7901989.1"/>
    </source>
</evidence>
<reference evidence="3" key="1">
    <citation type="submission" date="2024-04" db="EMBL/GenBank/DDBJ databases">
        <title>Salinicola lusitanus LLJ914,a marine bacterium isolated from the Okinawa Trough.</title>
        <authorList>
            <person name="Li J."/>
        </authorList>
    </citation>
    <scope>NUCLEOTIDE SEQUENCE [LARGE SCALE GENOMIC DNA]</scope>
</reference>
<name>A0AAW0NX19_9GOBI</name>
<comment type="caution">
    <text evidence="2">The sequence shown here is derived from an EMBL/GenBank/DDBJ whole genome shotgun (WGS) entry which is preliminary data.</text>
</comment>
<gene>
    <name evidence="2" type="ORF">WMY93_018758</name>
</gene>
<protein>
    <submittedName>
        <fullName evidence="2">Uncharacterized protein</fullName>
    </submittedName>
</protein>
<organism evidence="2 3">
    <name type="scientific">Mugilogobius chulae</name>
    <name type="common">yellowstripe goby</name>
    <dbReference type="NCBI Taxonomy" id="88201"/>
    <lineage>
        <taxon>Eukaryota</taxon>
        <taxon>Metazoa</taxon>
        <taxon>Chordata</taxon>
        <taxon>Craniata</taxon>
        <taxon>Vertebrata</taxon>
        <taxon>Euteleostomi</taxon>
        <taxon>Actinopterygii</taxon>
        <taxon>Neopterygii</taxon>
        <taxon>Teleostei</taxon>
        <taxon>Neoteleostei</taxon>
        <taxon>Acanthomorphata</taxon>
        <taxon>Gobiaria</taxon>
        <taxon>Gobiiformes</taxon>
        <taxon>Gobioidei</taxon>
        <taxon>Gobiidae</taxon>
        <taxon>Gobionellinae</taxon>
        <taxon>Mugilogobius</taxon>
    </lineage>
</organism>